<name>H1KQM0_METEX</name>
<evidence type="ECO:0000256" key="2">
    <source>
        <dbReference type="SAM" id="Phobius"/>
    </source>
</evidence>
<organism evidence="4 5">
    <name type="scientific">Methylorubrum extorquens DSM 13060</name>
    <dbReference type="NCBI Taxonomy" id="882800"/>
    <lineage>
        <taxon>Bacteria</taxon>
        <taxon>Pseudomonadati</taxon>
        <taxon>Pseudomonadota</taxon>
        <taxon>Alphaproteobacteria</taxon>
        <taxon>Hyphomicrobiales</taxon>
        <taxon>Methylobacteriaceae</taxon>
        <taxon>Methylorubrum</taxon>
    </lineage>
</organism>
<keyword evidence="2" id="KW-0812">Transmembrane</keyword>
<accession>H1KQM0</accession>
<evidence type="ECO:0000259" key="3">
    <source>
        <dbReference type="PROSITE" id="PS50965"/>
    </source>
</evidence>
<comment type="caution">
    <text evidence="4">The sequence shown here is derived from an EMBL/GenBank/DDBJ whole genome shotgun (WGS) entry which is preliminary data.</text>
</comment>
<dbReference type="InterPro" id="IPR011528">
    <property type="entry name" value="NERD"/>
</dbReference>
<dbReference type="Proteomes" id="UP000004382">
    <property type="component" value="Unassembled WGS sequence"/>
</dbReference>
<dbReference type="RefSeq" id="WP_003604356.1">
    <property type="nucleotide sequence ID" value="NZ_AGJK01000204.1"/>
</dbReference>
<dbReference type="EMBL" id="AGJK01000204">
    <property type="protein sequence ID" value="EHP90176.1"/>
    <property type="molecule type" value="Genomic_DNA"/>
</dbReference>
<feature type="transmembrane region" description="Helical" evidence="2">
    <location>
        <begin position="26"/>
        <end position="44"/>
    </location>
</feature>
<dbReference type="PROSITE" id="PS50965">
    <property type="entry name" value="NERD"/>
    <property type="match status" value="1"/>
</dbReference>
<feature type="region of interest" description="Disordered" evidence="1">
    <location>
        <begin position="239"/>
        <end position="265"/>
    </location>
</feature>
<reference evidence="4 5" key="1">
    <citation type="submission" date="2011-09" db="EMBL/GenBank/DDBJ databases">
        <title>The draft genome of Methylobacterium extorquens DSM 13060.</title>
        <authorList>
            <consortium name="US DOE Joint Genome Institute (JGI-PGF)"/>
            <person name="Lucas S."/>
            <person name="Han J."/>
            <person name="Lapidus A."/>
            <person name="Cheng J.-F."/>
            <person name="Goodwin L."/>
            <person name="Pitluck S."/>
            <person name="Peters L."/>
            <person name="Land M.L."/>
            <person name="Hauser L."/>
            <person name="Koskimaki J."/>
            <person name="Halonen O."/>
            <person name="Pirttila A."/>
            <person name="Frank C."/>
            <person name="Woyke T.J."/>
        </authorList>
    </citation>
    <scope>NUCLEOTIDE SEQUENCE [LARGE SCALE GENOMIC DNA]</scope>
    <source>
        <strain evidence="4 5">DSM 13060</strain>
    </source>
</reference>
<proteinExistence type="predicted"/>
<gene>
    <name evidence="4" type="ORF">MetexDRAFT_4933</name>
</gene>
<keyword evidence="2" id="KW-0472">Membrane</keyword>
<sequence length="265" mass="27010">MNLSATLPDLLSTAAAIDGTLVGPALVAASALLAASFAGVLWALRTTGGLPPGARNIAARMAAKAELGRVATTSLHDVRIGTPLEVLTIDHLVKNGGGAVVAGSVWLDGEVAGGARDPIWHVRRGRETITIPNPMLQVAQRVQAARQSSHGALPVTGLVLYAGHARFANGAPEGVVPIAQAGRKLAELAAGMPADAARGKAWTLLCAELLKPKTVPSSRRTPVPAVKAASVVRLDPNRRSVPRTVGRGSGGGEIFAFPGSAPSRG</sequence>
<protein>
    <recommendedName>
        <fullName evidence="3">NERD domain-containing protein</fullName>
    </recommendedName>
</protein>
<evidence type="ECO:0000256" key="1">
    <source>
        <dbReference type="SAM" id="MobiDB-lite"/>
    </source>
</evidence>
<keyword evidence="2" id="KW-1133">Transmembrane helix</keyword>
<evidence type="ECO:0000313" key="5">
    <source>
        <dbReference type="Proteomes" id="UP000004382"/>
    </source>
</evidence>
<evidence type="ECO:0000313" key="4">
    <source>
        <dbReference type="EMBL" id="EHP90176.1"/>
    </source>
</evidence>
<feature type="domain" description="NERD" evidence="3">
    <location>
        <begin position="55"/>
        <end position="168"/>
    </location>
</feature>
<dbReference type="AlphaFoldDB" id="H1KQM0"/>
<dbReference type="PATRIC" id="fig|882800.3.peg.4825"/>